<evidence type="ECO:0000256" key="7">
    <source>
        <dbReference type="ARBA" id="ARBA00024867"/>
    </source>
</evidence>
<evidence type="ECO:0000256" key="5">
    <source>
        <dbReference type="ARBA" id="ARBA00023125"/>
    </source>
</evidence>
<comment type="caution">
    <text evidence="12">The sequence shown here is derived from an EMBL/GenBank/DDBJ whole genome shotgun (WGS) entry which is preliminary data.</text>
</comment>
<evidence type="ECO:0000256" key="9">
    <source>
        <dbReference type="PROSITE-ProRule" id="PRU01091"/>
    </source>
</evidence>
<sequence>MQREDRKKREGQKILLVEDDWELGEGITWMLEKEGFLPFTAHSIGEARKLFEERGADLVLLDVNLPDGEGFDFCRYLGEHARESGNVPVLFLTARDLEEDMLRGYELGAQDYVTKPFSMRVLLKKIDVILKREKKDAGQIFDDGFLYLDLLGARAEVNGKPCPVTPTEFRLLKEFIAHRGQLLTYDVLLDRLWEGGSQIVDRHALTVNIGRLRGKIEDEDHKYISNVYGMGYQWIG</sequence>
<evidence type="ECO:0000256" key="1">
    <source>
        <dbReference type="ARBA" id="ARBA00018672"/>
    </source>
</evidence>
<evidence type="ECO:0000256" key="6">
    <source>
        <dbReference type="ARBA" id="ARBA00023163"/>
    </source>
</evidence>
<dbReference type="GO" id="GO:0000156">
    <property type="term" value="F:phosphorelay response regulator activity"/>
    <property type="evidence" value="ECO:0007669"/>
    <property type="project" value="TreeGrafter"/>
</dbReference>
<dbReference type="PROSITE" id="PS51755">
    <property type="entry name" value="OMPR_PHOB"/>
    <property type="match status" value="1"/>
</dbReference>
<dbReference type="InterPro" id="IPR039420">
    <property type="entry name" value="WalR-like"/>
</dbReference>
<dbReference type="CDD" id="cd17574">
    <property type="entry name" value="REC_OmpR"/>
    <property type="match status" value="1"/>
</dbReference>
<dbReference type="Gene3D" id="1.10.10.10">
    <property type="entry name" value="Winged helix-like DNA-binding domain superfamily/Winged helix DNA-binding domain"/>
    <property type="match status" value="1"/>
</dbReference>
<dbReference type="CDD" id="cd00383">
    <property type="entry name" value="trans_reg_C"/>
    <property type="match status" value="1"/>
</dbReference>
<name>A0A921I3M3_9FIRM</name>
<dbReference type="Gene3D" id="3.40.50.2300">
    <property type="match status" value="1"/>
</dbReference>
<evidence type="ECO:0000313" key="13">
    <source>
        <dbReference type="Proteomes" id="UP000769156"/>
    </source>
</evidence>
<feature type="modified residue" description="4-aspartylphosphate" evidence="8">
    <location>
        <position position="62"/>
    </location>
</feature>
<dbReference type="Pfam" id="PF00072">
    <property type="entry name" value="Response_reg"/>
    <property type="match status" value="1"/>
</dbReference>
<dbReference type="InterPro" id="IPR011006">
    <property type="entry name" value="CheY-like_superfamily"/>
</dbReference>
<evidence type="ECO:0000256" key="3">
    <source>
        <dbReference type="ARBA" id="ARBA00023012"/>
    </source>
</evidence>
<dbReference type="OrthoDB" id="9779174at2"/>
<evidence type="ECO:0000256" key="2">
    <source>
        <dbReference type="ARBA" id="ARBA00022553"/>
    </source>
</evidence>
<reference evidence="12" key="1">
    <citation type="journal article" date="2021" name="PeerJ">
        <title>Extensive microbial diversity within the chicken gut microbiome revealed by metagenomics and culture.</title>
        <authorList>
            <person name="Gilroy R."/>
            <person name="Ravi A."/>
            <person name="Getino M."/>
            <person name="Pursley I."/>
            <person name="Horton D.L."/>
            <person name="Alikhan N.F."/>
            <person name="Baker D."/>
            <person name="Gharbi K."/>
            <person name="Hall N."/>
            <person name="Watson M."/>
            <person name="Adriaenssens E.M."/>
            <person name="Foster-Nyarko E."/>
            <person name="Jarju S."/>
            <person name="Secka A."/>
            <person name="Antonio M."/>
            <person name="Oren A."/>
            <person name="Chaudhuri R.R."/>
            <person name="La Ragione R."/>
            <person name="Hildebrand F."/>
            <person name="Pallen M.J."/>
        </authorList>
    </citation>
    <scope>NUCLEOTIDE SEQUENCE</scope>
    <source>
        <strain evidence="12">ChiSjej5B23-16112</strain>
    </source>
</reference>
<keyword evidence="4" id="KW-0805">Transcription regulation</keyword>
<feature type="DNA-binding region" description="OmpR/PhoB-type" evidence="9">
    <location>
        <begin position="138"/>
        <end position="236"/>
    </location>
</feature>
<dbReference type="PANTHER" id="PTHR48111:SF40">
    <property type="entry name" value="PHOSPHATE REGULON TRANSCRIPTIONAL REGULATORY PROTEIN PHOB"/>
    <property type="match status" value="1"/>
</dbReference>
<reference evidence="12" key="2">
    <citation type="submission" date="2021-09" db="EMBL/GenBank/DDBJ databases">
        <authorList>
            <person name="Gilroy R."/>
        </authorList>
    </citation>
    <scope>NUCLEOTIDE SEQUENCE</scope>
    <source>
        <strain evidence="12">ChiSjej5B23-16112</strain>
    </source>
</reference>
<dbReference type="EMBL" id="DYVY01000182">
    <property type="protein sequence ID" value="HJF95267.1"/>
    <property type="molecule type" value="Genomic_DNA"/>
</dbReference>
<dbReference type="SMART" id="SM00448">
    <property type="entry name" value="REC"/>
    <property type="match status" value="1"/>
</dbReference>
<protein>
    <recommendedName>
        <fullName evidence="1">Stage 0 sporulation protein A homolog</fullName>
    </recommendedName>
</protein>
<dbReference type="SUPFAM" id="SSF52172">
    <property type="entry name" value="CheY-like"/>
    <property type="match status" value="1"/>
</dbReference>
<evidence type="ECO:0000259" key="10">
    <source>
        <dbReference type="PROSITE" id="PS50110"/>
    </source>
</evidence>
<dbReference type="GO" id="GO:0006355">
    <property type="term" value="P:regulation of DNA-templated transcription"/>
    <property type="evidence" value="ECO:0007669"/>
    <property type="project" value="InterPro"/>
</dbReference>
<evidence type="ECO:0000256" key="4">
    <source>
        <dbReference type="ARBA" id="ARBA00023015"/>
    </source>
</evidence>
<dbReference type="Pfam" id="PF00486">
    <property type="entry name" value="Trans_reg_C"/>
    <property type="match status" value="1"/>
</dbReference>
<organism evidence="12 13">
    <name type="scientific">Lachnoclostridium phocaeense</name>
    <dbReference type="NCBI Taxonomy" id="1871021"/>
    <lineage>
        <taxon>Bacteria</taxon>
        <taxon>Bacillati</taxon>
        <taxon>Bacillota</taxon>
        <taxon>Clostridia</taxon>
        <taxon>Lachnospirales</taxon>
        <taxon>Lachnospiraceae</taxon>
    </lineage>
</organism>
<proteinExistence type="predicted"/>
<dbReference type="AlphaFoldDB" id="A0A921I3M3"/>
<dbReference type="GO" id="GO:0032993">
    <property type="term" value="C:protein-DNA complex"/>
    <property type="evidence" value="ECO:0007669"/>
    <property type="project" value="TreeGrafter"/>
</dbReference>
<feature type="domain" description="OmpR/PhoB-type" evidence="11">
    <location>
        <begin position="138"/>
        <end position="236"/>
    </location>
</feature>
<dbReference type="GO" id="GO:0000976">
    <property type="term" value="F:transcription cis-regulatory region binding"/>
    <property type="evidence" value="ECO:0007669"/>
    <property type="project" value="TreeGrafter"/>
</dbReference>
<dbReference type="SMART" id="SM00862">
    <property type="entry name" value="Trans_reg_C"/>
    <property type="match status" value="1"/>
</dbReference>
<evidence type="ECO:0000259" key="11">
    <source>
        <dbReference type="PROSITE" id="PS51755"/>
    </source>
</evidence>
<accession>A0A921I3M3</accession>
<keyword evidence="3" id="KW-0902">Two-component regulatory system</keyword>
<feature type="domain" description="Response regulatory" evidence="10">
    <location>
        <begin position="13"/>
        <end position="130"/>
    </location>
</feature>
<dbReference type="InterPro" id="IPR036388">
    <property type="entry name" value="WH-like_DNA-bd_sf"/>
</dbReference>
<dbReference type="GO" id="GO:0005829">
    <property type="term" value="C:cytosol"/>
    <property type="evidence" value="ECO:0007669"/>
    <property type="project" value="TreeGrafter"/>
</dbReference>
<dbReference type="PROSITE" id="PS50110">
    <property type="entry name" value="RESPONSE_REGULATORY"/>
    <property type="match status" value="1"/>
</dbReference>
<keyword evidence="2 8" id="KW-0597">Phosphoprotein</keyword>
<keyword evidence="5 9" id="KW-0238">DNA-binding</keyword>
<evidence type="ECO:0000313" key="12">
    <source>
        <dbReference type="EMBL" id="HJF95267.1"/>
    </source>
</evidence>
<dbReference type="InterPro" id="IPR001789">
    <property type="entry name" value="Sig_transdc_resp-reg_receiver"/>
</dbReference>
<evidence type="ECO:0000256" key="8">
    <source>
        <dbReference type="PROSITE-ProRule" id="PRU00169"/>
    </source>
</evidence>
<dbReference type="InterPro" id="IPR001867">
    <property type="entry name" value="OmpR/PhoB-type_DNA-bd"/>
</dbReference>
<dbReference type="Proteomes" id="UP000769156">
    <property type="component" value="Unassembled WGS sequence"/>
</dbReference>
<comment type="function">
    <text evidence="7">May play the central regulatory role in sporulation. It may be an element of the effector pathway responsible for the activation of sporulation genes in response to nutritional stress. Spo0A may act in concert with spo0H (a sigma factor) to control the expression of some genes that are critical to the sporulation process.</text>
</comment>
<gene>
    <name evidence="12" type="ORF">K8V82_10850</name>
</gene>
<dbReference type="PANTHER" id="PTHR48111">
    <property type="entry name" value="REGULATOR OF RPOS"/>
    <property type="match status" value="1"/>
</dbReference>
<keyword evidence="6" id="KW-0804">Transcription</keyword>